<feature type="transmembrane region" description="Helical" evidence="11">
    <location>
        <begin position="188"/>
        <end position="206"/>
    </location>
</feature>
<evidence type="ECO:0000256" key="10">
    <source>
        <dbReference type="ARBA" id="ARBA00040345"/>
    </source>
</evidence>
<keyword evidence="11" id="KW-0812">Transmembrane</keyword>
<keyword evidence="4 13" id="KW-0808">Transferase</keyword>
<evidence type="ECO:0000256" key="2">
    <source>
        <dbReference type="ARBA" id="ARBA00022475"/>
    </source>
</evidence>
<dbReference type="GO" id="GO:0016117">
    <property type="term" value="P:carotenoid biosynthetic process"/>
    <property type="evidence" value="ECO:0007669"/>
    <property type="project" value="UniProtKB-KW"/>
</dbReference>
<dbReference type="Proteomes" id="UP000019364">
    <property type="component" value="Unassembled WGS sequence"/>
</dbReference>
<comment type="caution">
    <text evidence="13">The sequence shown here is derived from an EMBL/GenBank/DDBJ whole genome shotgun (WGS) entry which is preliminary data.</text>
</comment>
<feature type="domain" description="Glycosyltransferase 2-like" evidence="12">
    <location>
        <begin position="58"/>
        <end position="229"/>
    </location>
</feature>
<organism evidence="13 14">
    <name type="scientific">Paenibacillus pini JCM 16418</name>
    <dbReference type="NCBI Taxonomy" id="1236976"/>
    <lineage>
        <taxon>Bacteria</taxon>
        <taxon>Bacillati</taxon>
        <taxon>Bacillota</taxon>
        <taxon>Bacilli</taxon>
        <taxon>Bacillales</taxon>
        <taxon>Paenibacillaceae</taxon>
        <taxon>Paenibacillus</taxon>
    </lineage>
</organism>
<keyword evidence="14" id="KW-1185">Reference proteome</keyword>
<evidence type="ECO:0000256" key="3">
    <source>
        <dbReference type="ARBA" id="ARBA00022676"/>
    </source>
</evidence>
<feature type="transmembrane region" description="Helical" evidence="11">
    <location>
        <begin position="6"/>
        <end position="27"/>
    </location>
</feature>
<comment type="pathway">
    <text evidence="8">Carotenoid biosynthesis; staphyloxanthin biosynthesis; staphyloxanthin from farnesyl diphosphate: step 4/5.</text>
</comment>
<feature type="transmembrane region" description="Helical" evidence="11">
    <location>
        <begin position="327"/>
        <end position="345"/>
    </location>
</feature>
<dbReference type="EMBL" id="BAVZ01000019">
    <property type="protein sequence ID" value="GAF10170.1"/>
    <property type="molecule type" value="Genomic_DNA"/>
</dbReference>
<dbReference type="AlphaFoldDB" id="W7YGY4"/>
<evidence type="ECO:0000313" key="14">
    <source>
        <dbReference type="Proteomes" id="UP000019364"/>
    </source>
</evidence>
<evidence type="ECO:0000256" key="5">
    <source>
        <dbReference type="ARBA" id="ARBA00022746"/>
    </source>
</evidence>
<dbReference type="GO" id="GO:0016757">
    <property type="term" value="F:glycosyltransferase activity"/>
    <property type="evidence" value="ECO:0007669"/>
    <property type="project" value="UniProtKB-KW"/>
</dbReference>
<sequence length="391" mass="43115">MFMTLKIIIVILICQLGFAIWNAAMLPKLGNYKYKHRISEDIKQSDPHSLPEGRPSVSVLIPARNEALNIEECLTSVLNSYSDVFFEVLVLDDRSTDETADIVRRVQASDSRVKLLEGKELPQGWIGKSHACYQLAQEAQGVWWLFFDADTRLAPDALSAAIKMANNQKSGLITGFPKQETGTWLERLVVPMMMFTIICHLPIFMVQRSNDPRFVAAHGAFMFIHRDSYMASGGHEGIKAGLVDDMALARAVKISGHPVTLADVHYHVSMRMYRNASEVWNGYRKNIYEGVGRSGFLLGGVLLLYTFLYLLPPICAVILCILGHGELALWAGAATLLGIAVKAVSDKSSGQPGWICLLLPGSIASLVAIAISSWKSGVSGKGYIWKGRRYG</sequence>
<dbReference type="Pfam" id="PF00535">
    <property type="entry name" value="Glycos_transf_2"/>
    <property type="match status" value="1"/>
</dbReference>
<evidence type="ECO:0000256" key="7">
    <source>
        <dbReference type="ARBA" id="ARBA00037281"/>
    </source>
</evidence>
<dbReference type="GO" id="GO:0005886">
    <property type="term" value="C:plasma membrane"/>
    <property type="evidence" value="ECO:0007669"/>
    <property type="project" value="UniProtKB-SubCell"/>
</dbReference>
<evidence type="ECO:0000256" key="4">
    <source>
        <dbReference type="ARBA" id="ARBA00022679"/>
    </source>
</evidence>
<dbReference type="InterPro" id="IPR001173">
    <property type="entry name" value="Glyco_trans_2-like"/>
</dbReference>
<dbReference type="SUPFAM" id="SSF53448">
    <property type="entry name" value="Nucleotide-diphospho-sugar transferases"/>
    <property type="match status" value="1"/>
</dbReference>
<keyword evidence="5" id="KW-0125">Carotenoid biosynthesis</keyword>
<comment type="function">
    <text evidence="7">Catalyzes the glycosylation of 4,4'-diaponeurosporenoate, i.e. the esterification of glucose at the C1'' position with the carboxyl group of 4,4'-diaponeurosporenic acid, to form glycosyl-4,4'-diaponeurosporenoate. This is a step in the biosynthesis of staphyloxanthin, an orange pigment present in most staphylococci strains.</text>
</comment>
<comment type="similarity">
    <text evidence="9">Belongs to the glycosyltransferase 2 family. CrtQ subfamily.</text>
</comment>
<evidence type="ECO:0000256" key="8">
    <source>
        <dbReference type="ARBA" id="ARBA00037904"/>
    </source>
</evidence>
<evidence type="ECO:0000256" key="9">
    <source>
        <dbReference type="ARBA" id="ARBA00038120"/>
    </source>
</evidence>
<reference evidence="13 14" key="1">
    <citation type="journal article" date="2014" name="Genome Announc.">
        <title>Draft Genome Sequence of Paenibacillus pini JCM 16418T, Isolated from the Rhizosphere of Pine Tree.</title>
        <authorList>
            <person name="Yuki M."/>
            <person name="Oshima K."/>
            <person name="Suda W."/>
            <person name="Oshida Y."/>
            <person name="Kitamura K."/>
            <person name="Iida Y."/>
            <person name="Hattori M."/>
            <person name="Ohkuma M."/>
        </authorList>
    </citation>
    <scope>NUCLEOTIDE SEQUENCE [LARGE SCALE GENOMIC DNA]</scope>
    <source>
        <strain evidence="13 14">JCM 16418</strain>
    </source>
</reference>
<dbReference type="PANTHER" id="PTHR43646:SF2">
    <property type="entry name" value="GLYCOSYLTRANSFERASE 2-LIKE DOMAIN-CONTAINING PROTEIN"/>
    <property type="match status" value="1"/>
</dbReference>
<proteinExistence type="inferred from homology"/>
<evidence type="ECO:0000259" key="12">
    <source>
        <dbReference type="Pfam" id="PF00535"/>
    </source>
</evidence>
<keyword evidence="11" id="KW-1133">Transmembrane helix</keyword>
<dbReference type="OrthoDB" id="9800276at2"/>
<accession>W7YGY4</accession>
<comment type="subcellular location">
    <subcellularLocation>
        <location evidence="1">Cell membrane</location>
    </subcellularLocation>
</comment>
<protein>
    <recommendedName>
        <fullName evidence="10">4,4'-diaponeurosporenoate glycosyltransferase</fullName>
    </recommendedName>
</protein>
<evidence type="ECO:0000256" key="1">
    <source>
        <dbReference type="ARBA" id="ARBA00004236"/>
    </source>
</evidence>
<evidence type="ECO:0000313" key="13">
    <source>
        <dbReference type="EMBL" id="GAF10170.1"/>
    </source>
</evidence>
<dbReference type="eggNOG" id="COG1215">
    <property type="taxonomic scope" value="Bacteria"/>
</dbReference>
<feature type="transmembrane region" description="Helical" evidence="11">
    <location>
        <begin position="351"/>
        <end position="371"/>
    </location>
</feature>
<dbReference type="InterPro" id="IPR029044">
    <property type="entry name" value="Nucleotide-diphossugar_trans"/>
</dbReference>
<evidence type="ECO:0000256" key="11">
    <source>
        <dbReference type="SAM" id="Phobius"/>
    </source>
</evidence>
<keyword evidence="6 11" id="KW-0472">Membrane</keyword>
<keyword evidence="3" id="KW-0328">Glycosyltransferase</keyword>
<dbReference type="PANTHER" id="PTHR43646">
    <property type="entry name" value="GLYCOSYLTRANSFERASE"/>
    <property type="match status" value="1"/>
</dbReference>
<dbReference type="STRING" id="1236976.JCM16418_4347"/>
<name>W7YGY4_9BACL</name>
<evidence type="ECO:0000256" key="6">
    <source>
        <dbReference type="ARBA" id="ARBA00023136"/>
    </source>
</evidence>
<gene>
    <name evidence="13" type="ORF">JCM16418_4347</name>
</gene>
<keyword evidence="2" id="KW-1003">Cell membrane</keyword>
<dbReference type="Gene3D" id="3.90.550.10">
    <property type="entry name" value="Spore Coat Polysaccharide Biosynthesis Protein SpsA, Chain A"/>
    <property type="match status" value="1"/>
</dbReference>
<feature type="transmembrane region" description="Helical" evidence="11">
    <location>
        <begin position="296"/>
        <end position="320"/>
    </location>
</feature>